<sequence>MSVVIDSSRMRDLAARAVELIARHQHPSGAYPAAPSYPVYRYSWFRDGAFIAEGASRGGDPGGAARFHDWCAGVLLARADRVSALVSRPRTAPAPRHDEFLPTRYTLDGREDHTDGWWNFQLDGYGTWLWALSEHVRRHGADPSRYAEAVALVVRYLARFHDTPCYDWWEEHPDQVHVATLGAIFGGLGGALSLGVLSPEDEETALAARRSVRALVDARGRLPGGSLAKWLGSGSVDGSLLACLVPFGLDEPGSEAGLATVAAVERDLVRGHGVHRYREDTFYGGGRWPVLAALLGWVHARTGRQADALAQLAWIASTADAAGELPEQVGDPLLRPDRRDEWVRRWGEVARPLLWSHGMFLILADELGVAR</sequence>
<name>A0ABQ4FV47_9ACTN</name>
<dbReference type="InterPro" id="IPR008928">
    <property type="entry name" value="6-hairpin_glycosidase_sf"/>
</dbReference>
<accession>A0ABQ4FV47</accession>
<dbReference type="EMBL" id="BOOC01000005">
    <property type="protein sequence ID" value="GIH38685.1"/>
    <property type="molecule type" value="Genomic_DNA"/>
</dbReference>
<dbReference type="PANTHER" id="PTHR31616">
    <property type="entry name" value="TREHALASE"/>
    <property type="match status" value="1"/>
</dbReference>
<evidence type="ECO:0000259" key="1">
    <source>
        <dbReference type="Pfam" id="PF00723"/>
    </source>
</evidence>
<dbReference type="SUPFAM" id="SSF48208">
    <property type="entry name" value="Six-hairpin glycosidases"/>
    <property type="match status" value="1"/>
</dbReference>
<comment type="caution">
    <text evidence="2">The sequence shown here is derived from an EMBL/GenBank/DDBJ whole genome shotgun (WGS) entry which is preliminary data.</text>
</comment>
<dbReference type="Gene3D" id="1.50.10.10">
    <property type="match status" value="1"/>
</dbReference>
<reference evidence="2 3" key="1">
    <citation type="submission" date="2021-01" db="EMBL/GenBank/DDBJ databases">
        <title>Whole genome shotgun sequence of Microbispora corallina NBRC 16416.</title>
        <authorList>
            <person name="Komaki H."/>
            <person name="Tamura T."/>
        </authorList>
    </citation>
    <scope>NUCLEOTIDE SEQUENCE [LARGE SCALE GENOMIC DNA]</scope>
    <source>
        <strain evidence="2 3">NBRC 16416</strain>
    </source>
</reference>
<dbReference type="Pfam" id="PF00723">
    <property type="entry name" value="Glyco_hydro_15"/>
    <property type="match status" value="1"/>
</dbReference>
<protein>
    <recommendedName>
        <fullName evidence="1">GH15-like domain-containing protein</fullName>
    </recommendedName>
</protein>
<dbReference type="PANTHER" id="PTHR31616:SF0">
    <property type="entry name" value="GLUCAN 1,4-ALPHA-GLUCOSIDASE"/>
    <property type="match status" value="1"/>
</dbReference>
<dbReference type="InterPro" id="IPR011613">
    <property type="entry name" value="GH15-like"/>
</dbReference>
<evidence type="ECO:0000313" key="3">
    <source>
        <dbReference type="Proteomes" id="UP000603904"/>
    </source>
</evidence>
<dbReference type="InterPro" id="IPR012341">
    <property type="entry name" value="6hp_glycosidase-like_sf"/>
</dbReference>
<organism evidence="2 3">
    <name type="scientific">Microbispora corallina</name>
    <dbReference type="NCBI Taxonomy" id="83302"/>
    <lineage>
        <taxon>Bacteria</taxon>
        <taxon>Bacillati</taxon>
        <taxon>Actinomycetota</taxon>
        <taxon>Actinomycetes</taxon>
        <taxon>Streptosporangiales</taxon>
        <taxon>Streptosporangiaceae</taxon>
        <taxon>Microbispora</taxon>
    </lineage>
</organism>
<evidence type="ECO:0000313" key="2">
    <source>
        <dbReference type="EMBL" id="GIH38685.1"/>
    </source>
</evidence>
<dbReference type="Proteomes" id="UP000603904">
    <property type="component" value="Unassembled WGS sequence"/>
</dbReference>
<feature type="domain" description="GH15-like" evidence="1">
    <location>
        <begin position="16"/>
        <end position="180"/>
    </location>
</feature>
<gene>
    <name evidence="2" type="ORF">Mco01_16850</name>
</gene>
<proteinExistence type="predicted"/>
<keyword evidence="3" id="KW-1185">Reference proteome</keyword>